<evidence type="ECO:0000313" key="3">
    <source>
        <dbReference type="Proteomes" id="UP000316213"/>
    </source>
</evidence>
<sequence>MHDTSSPRIVKLVRSGDGDLGNPLTIAFISDLHLLSSRHDYARHEASVRRAIESCNVCIWGGDLFDFHWSCEGDGATSRRIAIAWLQRWRDEFDQKTFVYLTGNHDAQPSFQTELRSWAGPSPEGDVWAMPAGSTFAGLDAVRIDDCLFLHGDVIESMPKRIGRNVSLTHYRRRWEHERVGDHEPPMIRNRLYNAAVAARLHLATAGVAHRRRSVCLRILRWVRDQPEWVGDGIERIVFGHTHRRMDAVTVAGVEFHNGGAAVRHVPFEPVIVLV</sequence>
<name>A0A5C5ZT66_9BACT</name>
<dbReference type="Pfam" id="PF00149">
    <property type="entry name" value="Metallophos"/>
    <property type="match status" value="1"/>
</dbReference>
<evidence type="ECO:0000313" key="2">
    <source>
        <dbReference type="EMBL" id="TWT89393.1"/>
    </source>
</evidence>
<dbReference type="InterPro" id="IPR004843">
    <property type="entry name" value="Calcineurin-like_PHP"/>
</dbReference>
<dbReference type="EMBL" id="SJPM01000018">
    <property type="protein sequence ID" value="TWT89393.1"/>
    <property type="molecule type" value="Genomic_DNA"/>
</dbReference>
<dbReference type="InterPro" id="IPR029052">
    <property type="entry name" value="Metallo-depent_PP-like"/>
</dbReference>
<dbReference type="Gene3D" id="3.60.21.10">
    <property type="match status" value="1"/>
</dbReference>
<dbReference type="OrthoDB" id="247902at2"/>
<dbReference type="AlphaFoldDB" id="A0A5C5ZT66"/>
<accession>A0A5C5ZT66</accession>
<dbReference type="RefSeq" id="WP_146581767.1">
    <property type="nucleotide sequence ID" value="NZ_SJPM01000018.1"/>
</dbReference>
<protein>
    <submittedName>
        <fullName evidence="2">Calcineurin-like phosphoesterase superfamily domain protein</fullName>
    </submittedName>
</protein>
<evidence type="ECO:0000259" key="1">
    <source>
        <dbReference type="Pfam" id="PF00149"/>
    </source>
</evidence>
<gene>
    <name evidence="2" type="ORF">Pla100_55560</name>
</gene>
<dbReference type="GO" id="GO:0016787">
    <property type="term" value="F:hydrolase activity"/>
    <property type="evidence" value="ECO:0007669"/>
    <property type="project" value="InterPro"/>
</dbReference>
<dbReference type="Proteomes" id="UP000316213">
    <property type="component" value="Unassembled WGS sequence"/>
</dbReference>
<dbReference type="SUPFAM" id="SSF56300">
    <property type="entry name" value="Metallo-dependent phosphatases"/>
    <property type="match status" value="1"/>
</dbReference>
<comment type="caution">
    <text evidence="2">The sequence shown here is derived from an EMBL/GenBank/DDBJ whole genome shotgun (WGS) entry which is preliminary data.</text>
</comment>
<keyword evidence="3" id="KW-1185">Reference proteome</keyword>
<proteinExistence type="predicted"/>
<feature type="domain" description="Calcineurin-like phosphoesterase" evidence="1">
    <location>
        <begin position="25"/>
        <end position="244"/>
    </location>
</feature>
<organism evidence="2 3">
    <name type="scientific">Neorhodopirellula pilleata</name>
    <dbReference type="NCBI Taxonomy" id="2714738"/>
    <lineage>
        <taxon>Bacteria</taxon>
        <taxon>Pseudomonadati</taxon>
        <taxon>Planctomycetota</taxon>
        <taxon>Planctomycetia</taxon>
        <taxon>Pirellulales</taxon>
        <taxon>Pirellulaceae</taxon>
        <taxon>Neorhodopirellula</taxon>
    </lineage>
</organism>
<reference evidence="2 3" key="1">
    <citation type="submission" date="2019-02" db="EMBL/GenBank/DDBJ databases">
        <title>Deep-cultivation of Planctomycetes and their phenomic and genomic characterization uncovers novel biology.</title>
        <authorList>
            <person name="Wiegand S."/>
            <person name="Jogler M."/>
            <person name="Boedeker C."/>
            <person name="Pinto D."/>
            <person name="Vollmers J."/>
            <person name="Rivas-Marin E."/>
            <person name="Kohn T."/>
            <person name="Peeters S.H."/>
            <person name="Heuer A."/>
            <person name="Rast P."/>
            <person name="Oberbeckmann S."/>
            <person name="Bunk B."/>
            <person name="Jeske O."/>
            <person name="Meyerdierks A."/>
            <person name="Storesund J.E."/>
            <person name="Kallscheuer N."/>
            <person name="Luecker S."/>
            <person name="Lage O.M."/>
            <person name="Pohl T."/>
            <person name="Merkel B.J."/>
            <person name="Hornburger P."/>
            <person name="Mueller R.-W."/>
            <person name="Bruemmer F."/>
            <person name="Labrenz M."/>
            <person name="Spormann A.M."/>
            <person name="Op Den Camp H."/>
            <person name="Overmann J."/>
            <person name="Amann R."/>
            <person name="Jetten M.S.M."/>
            <person name="Mascher T."/>
            <person name="Medema M.H."/>
            <person name="Devos D.P."/>
            <person name="Kaster A.-K."/>
            <person name="Ovreas L."/>
            <person name="Rohde M."/>
            <person name="Galperin M.Y."/>
            <person name="Jogler C."/>
        </authorList>
    </citation>
    <scope>NUCLEOTIDE SEQUENCE [LARGE SCALE GENOMIC DNA]</scope>
    <source>
        <strain evidence="2 3">Pla100</strain>
    </source>
</reference>